<keyword evidence="1" id="KW-1133">Transmembrane helix</keyword>
<feature type="transmembrane region" description="Helical" evidence="1">
    <location>
        <begin position="55"/>
        <end position="76"/>
    </location>
</feature>
<reference evidence="2 3" key="1">
    <citation type="submission" date="2019-10" db="EMBL/GenBank/DDBJ databases">
        <authorList>
            <person name="Palmer J.M."/>
        </authorList>
    </citation>
    <scope>NUCLEOTIDE SEQUENCE [LARGE SCALE GENOMIC DNA]</scope>
    <source>
        <strain evidence="2 3">TWF730</strain>
    </source>
</reference>
<feature type="transmembrane region" description="Helical" evidence="1">
    <location>
        <begin position="20"/>
        <end position="43"/>
    </location>
</feature>
<evidence type="ECO:0000256" key="1">
    <source>
        <dbReference type="SAM" id="Phobius"/>
    </source>
</evidence>
<dbReference type="EMBL" id="JAVHNS010000017">
    <property type="protein sequence ID" value="KAK6332693.1"/>
    <property type="molecule type" value="Genomic_DNA"/>
</dbReference>
<evidence type="ECO:0000313" key="3">
    <source>
        <dbReference type="Proteomes" id="UP001373714"/>
    </source>
</evidence>
<accession>A0AAV9U0H4</accession>
<gene>
    <name evidence="2" type="ORF">TWF730_004352</name>
</gene>
<organism evidence="2 3">
    <name type="scientific">Orbilia blumenaviensis</name>
    <dbReference type="NCBI Taxonomy" id="1796055"/>
    <lineage>
        <taxon>Eukaryota</taxon>
        <taxon>Fungi</taxon>
        <taxon>Dikarya</taxon>
        <taxon>Ascomycota</taxon>
        <taxon>Pezizomycotina</taxon>
        <taxon>Orbiliomycetes</taxon>
        <taxon>Orbiliales</taxon>
        <taxon>Orbiliaceae</taxon>
        <taxon>Orbilia</taxon>
    </lineage>
</organism>
<evidence type="ECO:0000313" key="2">
    <source>
        <dbReference type="EMBL" id="KAK6332693.1"/>
    </source>
</evidence>
<protein>
    <submittedName>
        <fullName evidence="2">Uncharacterized protein</fullName>
    </submittedName>
</protein>
<dbReference type="AlphaFoldDB" id="A0AAV9U0H4"/>
<keyword evidence="3" id="KW-1185">Reference proteome</keyword>
<dbReference type="Proteomes" id="UP001373714">
    <property type="component" value="Unassembled WGS sequence"/>
</dbReference>
<keyword evidence="1" id="KW-0812">Transmembrane</keyword>
<sequence>MSEGRFASLADEVLMRFGIFVVFAVKQLLLSLAAGPAAVAMGAHANGNPLTDRMLKIGLIASVTKAGMEAHIGFVACGGRKVSVLLIFALLFSTTGMAALITAQVS</sequence>
<keyword evidence="1" id="KW-0472">Membrane</keyword>
<proteinExistence type="predicted"/>
<feature type="transmembrane region" description="Helical" evidence="1">
    <location>
        <begin position="82"/>
        <end position="103"/>
    </location>
</feature>
<comment type="caution">
    <text evidence="2">The sequence shown here is derived from an EMBL/GenBank/DDBJ whole genome shotgun (WGS) entry which is preliminary data.</text>
</comment>
<name>A0AAV9U0H4_9PEZI</name>